<accession>A0ABV0NHZ0</accession>
<name>A0ABV0NHZ0_9TELE</name>
<evidence type="ECO:0000313" key="2">
    <source>
        <dbReference type="Proteomes" id="UP001476798"/>
    </source>
</evidence>
<dbReference type="Proteomes" id="UP001476798">
    <property type="component" value="Unassembled WGS sequence"/>
</dbReference>
<gene>
    <name evidence="1" type="ORF">GOODEAATRI_002495</name>
</gene>
<comment type="caution">
    <text evidence="1">The sequence shown here is derived from an EMBL/GenBank/DDBJ whole genome shotgun (WGS) entry which is preliminary data.</text>
</comment>
<reference evidence="1 2" key="1">
    <citation type="submission" date="2021-06" db="EMBL/GenBank/DDBJ databases">
        <authorList>
            <person name="Palmer J.M."/>
        </authorList>
    </citation>
    <scope>NUCLEOTIDE SEQUENCE [LARGE SCALE GENOMIC DNA]</scope>
    <source>
        <strain evidence="1 2">GA_2019</strain>
        <tissue evidence="1">Muscle</tissue>
    </source>
</reference>
<proteinExistence type="predicted"/>
<keyword evidence="2" id="KW-1185">Reference proteome</keyword>
<feature type="non-terminal residue" evidence="1">
    <location>
        <position position="1"/>
    </location>
</feature>
<protein>
    <submittedName>
        <fullName evidence="1">Uncharacterized protein</fullName>
    </submittedName>
</protein>
<evidence type="ECO:0000313" key="1">
    <source>
        <dbReference type="EMBL" id="MEQ2170651.1"/>
    </source>
</evidence>
<sequence>YTCSAVGSSPPPSSRSGFLACSVSVEMLSLDRTRPNEDICFHSGRAGTRPPLPELSETISRHLLAADCSGRFLPLLVASDTAIWTGRGVAQVAL</sequence>
<organism evidence="1 2">
    <name type="scientific">Goodea atripinnis</name>
    <dbReference type="NCBI Taxonomy" id="208336"/>
    <lineage>
        <taxon>Eukaryota</taxon>
        <taxon>Metazoa</taxon>
        <taxon>Chordata</taxon>
        <taxon>Craniata</taxon>
        <taxon>Vertebrata</taxon>
        <taxon>Euteleostomi</taxon>
        <taxon>Actinopterygii</taxon>
        <taxon>Neopterygii</taxon>
        <taxon>Teleostei</taxon>
        <taxon>Neoteleostei</taxon>
        <taxon>Acanthomorphata</taxon>
        <taxon>Ovalentaria</taxon>
        <taxon>Atherinomorphae</taxon>
        <taxon>Cyprinodontiformes</taxon>
        <taxon>Goodeidae</taxon>
        <taxon>Goodea</taxon>
    </lineage>
</organism>
<dbReference type="EMBL" id="JAHRIO010040069">
    <property type="protein sequence ID" value="MEQ2170651.1"/>
    <property type="molecule type" value="Genomic_DNA"/>
</dbReference>